<comment type="caution">
    <text evidence="2">The sequence shown here is derived from an EMBL/GenBank/DDBJ whole genome shotgun (WGS) entry which is preliminary data.</text>
</comment>
<keyword evidence="3" id="KW-1185">Reference proteome</keyword>
<reference evidence="3" key="1">
    <citation type="journal article" date="2019" name="Int. J. Syst. Evol. Microbiol.">
        <title>The Global Catalogue of Microorganisms (GCM) 10K type strain sequencing project: providing services to taxonomists for standard genome sequencing and annotation.</title>
        <authorList>
            <consortium name="The Broad Institute Genomics Platform"/>
            <consortium name="The Broad Institute Genome Sequencing Center for Infectious Disease"/>
            <person name="Wu L."/>
            <person name="Ma J."/>
        </authorList>
    </citation>
    <scope>NUCLEOTIDE SEQUENCE [LARGE SCALE GENOMIC DNA]</scope>
    <source>
        <strain evidence="3">NBRC 103632</strain>
    </source>
</reference>
<dbReference type="AlphaFoldDB" id="A0AA37TBS6"/>
<evidence type="ECO:0000256" key="1">
    <source>
        <dbReference type="SAM" id="MobiDB-lite"/>
    </source>
</evidence>
<dbReference type="EMBL" id="BSPL01000009">
    <property type="protein sequence ID" value="GLS69015.1"/>
    <property type="molecule type" value="Genomic_DNA"/>
</dbReference>
<name>A0AA37TBS6_9HYPH</name>
<feature type="compositionally biased region" description="Basic and acidic residues" evidence="1">
    <location>
        <begin position="1"/>
        <end position="11"/>
    </location>
</feature>
<accession>A0AA37TBS6</accession>
<dbReference type="Proteomes" id="UP001157440">
    <property type="component" value="Unassembled WGS sequence"/>
</dbReference>
<organism evidence="2 3">
    <name type="scientific">Methylobacterium tardum</name>
    <dbReference type="NCBI Taxonomy" id="374432"/>
    <lineage>
        <taxon>Bacteria</taxon>
        <taxon>Pseudomonadati</taxon>
        <taxon>Pseudomonadota</taxon>
        <taxon>Alphaproteobacteria</taxon>
        <taxon>Hyphomicrobiales</taxon>
        <taxon>Methylobacteriaceae</taxon>
        <taxon>Methylobacterium</taxon>
    </lineage>
</organism>
<evidence type="ECO:0000313" key="2">
    <source>
        <dbReference type="EMBL" id="GLS69015.1"/>
    </source>
</evidence>
<gene>
    <name evidence="2" type="ORF">GCM10007890_10270</name>
</gene>
<proteinExistence type="predicted"/>
<feature type="region of interest" description="Disordered" evidence="1">
    <location>
        <begin position="1"/>
        <end position="31"/>
    </location>
</feature>
<sequence>MVRDERESDRPFRRRLHETMAQRLPPDVPDAGETFFRRKPALEAEAKAASAFVGTLSAIANTRFTAGVATLKPWFPMPRGH</sequence>
<evidence type="ECO:0000313" key="3">
    <source>
        <dbReference type="Proteomes" id="UP001157440"/>
    </source>
</evidence>
<protein>
    <submittedName>
        <fullName evidence="2">Uncharacterized protein</fullName>
    </submittedName>
</protein>